<name>A0AAW9S1Q6_9BACT</name>
<keyword evidence="5" id="KW-1185">Reference proteome</keyword>
<dbReference type="RefSeq" id="WP_346819086.1">
    <property type="nucleotide sequence ID" value="NZ_JBDKWZ010000001.1"/>
</dbReference>
<protein>
    <submittedName>
        <fullName evidence="4">FecR domain-containing protein</fullName>
    </submittedName>
</protein>
<feature type="domain" description="Protein FecR C-terminal" evidence="3">
    <location>
        <begin position="282"/>
        <end position="350"/>
    </location>
</feature>
<organism evidence="4 5">
    <name type="scientific">Rapidithrix thailandica</name>
    <dbReference type="NCBI Taxonomy" id="413964"/>
    <lineage>
        <taxon>Bacteria</taxon>
        <taxon>Pseudomonadati</taxon>
        <taxon>Bacteroidota</taxon>
        <taxon>Cytophagia</taxon>
        <taxon>Cytophagales</taxon>
        <taxon>Flammeovirgaceae</taxon>
        <taxon>Rapidithrix</taxon>
    </lineage>
</organism>
<dbReference type="Pfam" id="PF16344">
    <property type="entry name" value="FecR_C"/>
    <property type="match status" value="1"/>
</dbReference>
<dbReference type="Gene3D" id="2.60.120.1440">
    <property type="match status" value="1"/>
</dbReference>
<keyword evidence="1" id="KW-0812">Transmembrane</keyword>
<evidence type="ECO:0000313" key="4">
    <source>
        <dbReference type="EMBL" id="MEN7546298.1"/>
    </source>
</evidence>
<keyword evidence="1" id="KW-0472">Membrane</keyword>
<comment type="caution">
    <text evidence="4">The sequence shown here is derived from an EMBL/GenBank/DDBJ whole genome shotgun (WGS) entry which is preliminary data.</text>
</comment>
<dbReference type="PANTHER" id="PTHR30273">
    <property type="entry name" value="PERIPLASMIC SIGNAL SENSOR AND SIGMA FACTOR ACTIVATOR FECR-RELATED"/>
    <property type="match status" value="1"/>
</dbReference>
<dbReference type="Gene3D" id="3.55.50.30">
    <property type="match status" value="1"/>
</dbReference>
<dbReference type="InterPro" id="IPR012373">
    <property type="entry name" value="Ferrdict_sens_TM"/>
</dbReference>
<reference evidence="4 5" key="1">
    <citation type="submission" date="2024-04" db="EMBL/GenBank/DDBJ databases">
        <title>Novel genus in family Flammeovirgaceae.</title>
        <authorList>
            <person name="Nguyen T.H."/>
            <person name="Vuong T.Q."/>
            <person name="Le H."/>
            <person name="Kim S.-G."/>
        </authorList>
    </citation>
    <scope>NUCLEOTIDE SEQUENCE [LARGE SCALE GENOMIC DNA]</scope>
    <source>
        <strain evidence="4 5">JCM 23209</strain>
    </source>
</reference>
<dbReference type="Pfam" id="PF04773">
    <property type="entry name" value="FecR"/>
    <property type="match status" value="1"/>
</dbReference>
<dbReference type="AlphaFoldDB" id="A0AAW9S1Q6"/>
<evidence type="ECO:0000256" key="1">
    <source>
        <dbReference type="SAM" id="Phobius"/>
    </source>
</evidence>
<dbReference type="EMBL" id="JBDKWZ010000001">
    <property type="protein sequence ID" value="MEN7546298.1"/>
    <property type="molecule type" value="Genomic_DNA"/>
</dbReference>
<evidence type="ECO:0000259" key="3">
    <source>
        <dbReference type="Pfam" id="PF16344"/>
    </source>
</evidence>
<keyword evidence="1" id="KW-1133">Transmembrane helix</keyword>
<dbReference type="Proteomes" id="UP001403385">
    <property type="component" value="Unassembled WGS sequence"/>
</dbReference>
<sequence length="353" mass="40091">MEPKKTTIEQLLNKFRKGECTLQELEKVQEWMADPANEGKVKAMMEEDFQETNTDYTATENENIVKGEIWGRIAQQLPMKPKSTQNSSIQIHRGGERGNWYKWAGIAAILIPILLSITVYRLAYLPQEKSGESQLTIEEALYSSQTLSGEKKTLKLPDGSVVKLNARSKVSFSEDFLRAREREVFLEGEAFFEVVKNGKPFLVKTRRAVVKVLGTSFNVNDIEGHNKVQVAVATGKVAVEVSQDTVMLEPGRMAVYDEEKQATCVVSFANGEDVFGWKDGILKFNNNSFEEVIEQLSNWYGVEFVIHPGFQISRNWYNGRFENQSLKGVLEGLSYAGRFQYKIINKKVEIYSK</sequence>
<feature type="domain" description="FecR protein" evidence="2">
    <location>
        <begin position="146"/>
        <end position="237"/>
    </location>
</feature>
<dbReference type="PANTHER" id="PTHR30273:SF2">
    <property type="entry name" value="PROTEIN FECR"/>
    <property type="match status" value="1"/>
</dbReference>
<gene>
    <name evidence="4" type="ORF">AAG747_00170</name>
</gene>
<dbReference type="PIRSF" id="PIRSF018266">
    <property type="entry name" value="FecR"/>
    <property type="match status" value="1"/>
</dbReference>
<evidence type="ECO:0000259" key="2">
    <source>
        <dbReference type="Pfam" id="PF04773"/>
    </source>
</evidence>
<evidence type="ECO:0000313" key="5">
    <source>
        <dbReference type="Proteomes" id="UP001403385"/>
    </source>
</evidence>
<dbReference type="InterPro" id="IPR006860">
    <property type="entry name" value="FecR"/>
</dbReference>
<accession>A0AAW9S1Q6</accession>
<proteinExistence type="predicted"/>
<dbReference type="GO" id="GO:0016989">
    <property type="term" value="F:sigma factor antagonist activity"/>
    <property type="evidence" value="ECO:0007669"/>
    <property type="project" value="TreeGrafter"/>
</dbReference>
<dbReference type="InterPro" id="IPR032508">
    <property type="entry name" value="FecR_C"/>
</dbReference>
<feature type="transmembrane region" description="Helical" evidence="1">
    <location>
        <begin position="100"/>
        <end position="123"/>
    </location>
</feature>